<dbReference type="InterPro" id="IPR025409">
    <property type="entry name" value="DUF4303"/>
</dbReference>
<dbReference type="RefSeq" id="WP_183597384.1">
    <property type="nucleotide sequence ID" value="NZ_JACHXK010000002.1"/>
</dbReference>
<evidence type="ECO:0000313" key="2">
    <source>
        <dbReference type="Proteomes" id="UP000570361"/>
    </source>
</evidence>
<sequence length="379" mass="44289">MNTYYAKLGRLIDERTSYHKDGYYILCEDNILRYSDTKPNNIEIITSERFVDALADGCRTTIANFAETAENKDVYAFNLFIFDDHKYYIIYMNTEEKYNARIAEYQAKYPRYAEPSDQRSVKYSQGDFDFEFFFTPEDVGDPGRIISAYEDVVNIESNNDEIGAIEEDDLPVIAFEVSIIHDGMYVLTLKAIERLLSENAFASLNRTSDFIAYAAINHDWLDYSLIMPKTIDSDLYKQVFPDVYELHNQFKDEMQRIKDLSVSDAIDYWMPAIQDRHNLESPFSYCKAEYDVFLQVEVYENELAQECIHRMKQLLLNDQVGYDYFNEYEFYAEALHYAGELSNVQKTSCIEIADALLSSGEEQLFDVANELLVHINRKR</sequence>
<protein>
    <recommendedName>
        <fullName evidence="3">DUF4303 domain-containing protein</fullName>
    </recommendedName>
</protein>
<evidence type="ECO:0000313" key="1">
    <source>
        <dbReference type="EMBL" id="MBB3108811.1"/>
    </source>
</evidence>
<comment type="caution">
    <text evidence="1">The sequence shown here is derived from an EMBL/GenBank/DDBJ whole genome shotgun (WGS) entry which is preliminary data.</text>
</comment>
<gene>
    <name evidence="1" type="ORF">FHS18_000863</name>
</gene>
<keyword evidence="2" id="KW-1185">Reference proteome</keyword>
<evidence type="ECO:0008006" key="3">
    <source>
        <dbReference type="Google" id="ProtNLM"/>
    </source>
</evidence>
<accession>A0A7W5AV29</accession>
<organism evidence="1 2">
    <name type="scientific">Paenibacillus phyllosphaerae</name>
    <dbReference type="NCBI Taxonomy" id="274593"/>
    <lineage>
        <taxon>Bacteria</taxon>
        <taxon>Bacillati</taxon>
        <taxon>Bacillota</taxon>
        <taxon>Bacilli</taxon>
        <taxon>Bacillales</taxon>
        <taxon>Paenibacillaceae</taxon>
        <taxon>Paenibacillus</taxon>
    </lineage>
</organism>
<dbReference type="Pfam" id="PF14136">
    <property type="entry name" value="DUF4303"/>
    <property type="match status" value="1"/>
</dbReference>
<proteinExistence type="predicted"/>
<name>A0A7W5AV29_9BACL</name>
<dbReference type="AlphaFoldDB" id="A0A7W5AV29"/>
<dbReference type="EMBL" id="JACHXK010000002">
    <property type="protein sequence ID" value="MBB3108811.1"/>
    <property type="molecule type" value="Genomic_DNA"/>
</dbReference>
<dbReference type="Proteomes" id="UP000570361">
    <property type="component" value="Unassembled WGS sequence"/>
</dbReference>
<reference evidence="1 2" key="1">
    <citation type="submission" date="2020-08" db="EMBL/GenBank/DDBJ databases">
        <title>Genomic Encyclopedia of Type Strains, Phase III (KMG-III): the genomes of soil and plant-associated and newly described type strains.</title>
        <authorList>
            <person name="Whitman W."/>
        </authorList>
    </citation>
    <scope>NUCLEOTIDE SEQUENCE [LARGE SCALE GENOMIC DNA]</scope>
    <source>
        <strain evidence="1 2">CECT 5862</strain>
    </source>
</reference>